<dbReference type="OrthoDB" id="9808272at2"/>
<gene>
    <name evidence="5" type="ORF">BEP19_05515</name>
</gene>
<accession>A0A419SIS1</accession>
<evidence type="ECO:0000259" key="4">
    <source>
        <dbReference type="SMART" id="SM00382"/>
    </source>
</evidence>
<dbReference type="Gene3D" id="3.30.300.160">
    <property type="entry name" value="Type II secretion system, protein E, N-terminal domain"/>
    <property type="match status" value="1"/>
</dbReference>
<keyword evidence="2" id="KW-0547">Nucleotide-binding</keyword>
<reference evidence="5 6" key="1">
    <citation type="submission" date="2016-08" db="EMBL/GenBank/DDBJ databases">
        <title>Novel Firmicute Genomes.</title>
        <authorList>
            <person name="Poppleton D.I."/>
            <person name="Gribaldo S."/>
        </authorList>
    </citation>
    <scope>NUCLEOTIDE SEQUENCE [LARGE SCALE GENOMIC DNA]</scope>
    <source>
        <strain evidence="5 6">RAOx-1</strain>
    </source>
</reference>
<comment type="caution">
    <text evidence="5">The sequence shown here is derived from an EMBL/GenBank/DDBJ whole genome shotgun (WGS) entry which is preliminary data.</text>
</comment>
<dbReference type="Pfam" id="PF00437">
    <property type="entry name" value="T2SSE"/>
    <property type="match status" value="1"/>
</dbReference>
<proteinExistence type="inferred from homology"/>
<dbReference type="CDD" id="cd01129">
    <property type="entry name" value="PulE-GspE-like"/>
    <property type="match status" value="1"/>
</dbReference>
<dbReference type="FunFam" id="3.40.50.300:FF:000398">
    <property type="entry name" value="Type IV pilus assembly ATPase PilB"/>
    <property type="match status" value="1"/>
</dbReference>
<evidence type="ECO:0000313" key="5">
    <source>
        <dbReference type="EMBL" id="RKD23885.1"/>
    </source>
</evidence>
<evidence type="ECO:0000256" key="3">
    <source>
        <dbReference type="ARBA" id="ARBA00022840"/>
    </source>
</evidence>
<keyword evidence="6" id="KW-1185">Reference proteome</keyword>
<dbReference type="EMBL" id="MCHY01000008">
    <property type="protein sequence ID" value="RKD23885.1"/>
    <property type="molecule type" value="Genomic_DNA"/>
</dbReference>
<dbReference type="InterPro" id="IPR003593">
    <property type="entry name" value="AAA+_ATPase"/>
</dbReference>
<name>A0A419SIS1_9BACL</name>
<evidence type="ECO:0000256" key="2">
    <source>
        <dbReference type="ARBA" id="ARBA00022741"/>
    </source>
</evidence>
<evidence type="ECO:0000313" key="6">
    <source>
        <dbReference type="Proteomes" id="UP000284219"/>
    </source>
</evidence>
<organism evidence="5 6">
    <name type="scientific">Ammoniphilus oxalaticus</name>
    <dbReference type="NCBI Taxonomy" id="66863"/>
    <lineage>
        <taxon>Bacteria</taxon>
        <taxon>Bacillati</taxon>
        <taxon>Bacillota</taxon>
        <taxon>Bacilli</taxon>
        <taxon>Bacillales</taxon>
        <taxon>Paenibacillaceae</taxon>
        <taxon>Aneurinibacillus group</taxon>
        <taxon>Ammoniphilus</taxon>
    </lineage>
</organism>
<dbReference type="SUPFAM" id="SSF160246">
    <property type="entry name" value="EspE N-terminal domain-like"/>
    <property type="match status" value="1"/>
</dbReference>
<dbReference type="Proteomes" id="UP000284219">
    <property type="component" value="Unassembled WGS sequence"/>
</dbReference>
<dbReference type="Gene3D" id="3.40.50.300">
    <property type="entry name" value="P-loop containing nucleotide triphosphate hydrolases"/>
    <property type="match status" value="1"/>
</dbReference>
<feature type="domain" description="AAA+ ATPase" evidence="4">
    <location>
        <begin position="303"/>
        <end position="424"/>
    </location>
</feature>
<dbReference type="FunFam" id="3.30.450.90:FF:000001">
    <property type="entry name" value="Type II secretion system ATPase GspE"/>
    <property type="match status" value="1"/>
</dbReference>
<dbReference type="InterPro" id="IPR037257">
    <property type="entry name" value="T2SS_E_N_sf"/>
</dbReference>
<sequence>MNQRKRLGDLLVEYGLITDQQLQQALAEQKESGIKLGDLLITRGYITEQQKIELLEFQLGIPHVQLHRQRLDDQTIHLIDEQLAKKYHVLPLRIQEGKMVVAMSDPLDYYAIDEIRLNTGYPVSPVIAMRDELNRAINKHYSGQQSMMDAIVGMTEETLQNEAADDNAPVVRLINEIIAQAVDLEASDVHLDPQESRVKVRFRVDGMLRTEREYPISMLGLMTSRLKILANLNIAERRLPQDGRFEMMIGAKQIDIRISTLPTIHGEKTVLRILDMLNAHRSIRQLAFSEHNLALFETLISAPYGLILITGPTGSGKTTTLYSALNQLNNDDVNIITVEDPVEYQLAGINQVQVNPSAGLTFANGLRSILRQDPNIVMIGEIRDKETAEMAIRAALTGHLVLSTLHTNNATSAISRLVDMGIEPFLVSSSLRGVIGQRLVRQICAHCQESVEITAEDSALFARYGMDVEKVKVGKGCVNCHTSGFRGRIAIQEVLPVDDQLKRLINQGQAETDYKTHAVEHGFTPMFMDGLHKVAQGLTTLEEVVRVTID</sequence>
<dbReference type="PANTHER" id="PTHR30258:SF1">
    <property type="entry name" value="PROTEIN TRANSPORT PROTEIN HOFB HOMOLOG"/>
    <property type="match status" value="1"/>
</dbReference>
<dbReference type="GO" id="GO:0005886">
    <property type="term" value="C:plasma membrane"/>
    <property type="evidence" value="ECO:0007669"/>
    <property type="project" value="TreeGrafter"/>
</dbReference>
<dbReference type="FunFam" id="3.30.300.160:FF:000002">
    <property type="entry name" value="Type II secretion system protein E"/>
    <property type="match status" value="1"/>
</dbReference>
<evidence type="ECO:0000256" key="1">
    <source>
        <dbReference type="ARBA" id="ARBA00006611"/>
    </source>
</evidence>
<dbReference type="SMART" id="SM00382">
    <property type="entry name" value="AAA"/>
    <property type="match status" value="1"/>
</dbReference>
<dbReference type="GO" id="GO:0016887">
    <property type="term" value="F:ATP hydrolysis activity"/>
    <property type="evidence" value="ECO:0007669"/>
    <property type="project" value="TreeGrafter"/>
</dbReference>
<dbReference type="PANTHER" id="PTHR30258">
    <property type="entry name" value="TYPE II SECRETION SYSTEM PROTEIN GSPE-RELATED"/>
    <property type="match status" value="1"/>
</dbReference>
<keyword evidence="3" id="KW-0067">ATP-binding</keyword>
<dbReference type="Gene3D" id="3.30.450.90">
    <property type="match status" value="1"/>
</dbReference>
<dbReference type="InterPro" id="IPR027417">
    <property type="entry name" value="P-loop_NTPase"/>
</dbReference>
<dbReference type="InterPro" id="IPR007831">
    <property type="entry name" value="T2SS_GspE_N"/>
</dbReference>
<dbReference type="SUPFAM" id="SSF52540">
    <property type="entry name" value="P-loop containing nucleoside triphosphate hydrolases"/>
    <property type="match status" value="1"/>
</dbReference>
<protein>
    <submittedName>
        <fullName evidence="5">Type II secretion system protein GspE</fullName>
    </submittedName>
</protein>
<dbReference type="InterPro" id="IPR001482">
    <property type="entry name" value="T2SS/T4SS_dom"/>
</dbReference>
<dbReference type="GO" id="GO:0005524">
    <property type="term" value="F:ATP binding"/>
    <property type="evidence" value="ECO:0007669"/>
    <property type="project" value="UniProtKB-KW"/>
</dbReference>
<comment type="similarity">
    <text evidence="1">Belongs to the GSP E family.</text>
</comment>
<dbReference type="AlphaFoldDB" id="A0A419SIS1"/>
<dbReference type="RefSeq" id="WP_120189115.1">
    <property type="nucleotide sequence ID" value="NZ_MCHY01000008.1"/>
</dbReference>
<dbReference type="Pfam" id="PF05157">
    <property type="entry name" value="MshEN"/>
    <property type="match status" value="1"/>
</dbReference>